<dbReference type="CDD" id="cd06170">
    <property type="entry name" value="LuxR_C_like"/>
    <property type="match status" value="1"/>
</dbReference>
<name>A0A7W9GYR1_9ACTN</name>
<dbReference type="SUPFAM" id="SSF52172">
    <property type="entry name" value="CheY-like"/>
    <property type="match status" value="1"/>
</dbReference>
<comment type="caution">
    <text evidence="5">The sequence shown here is derived from an EMBL/GenBank/DDBJ whole genome shotgun (WGS) entry which is preliminary data.</text>
</comment>
<dbReference type="PANTHER" id="PTHR43214">
    <property type="entry name" value="TWO-COMPONENT RESPONSE REGULATOR"/>
    <property type="match status" value="1"/>
</dbReference>
<evidence type="ECO:0000256" key="1">
    <source>
        <dbReference type="ARBA" id="ARBA00023125"/>
    </source>
</evidence>
<evidence type="ECO:0000256" key="2">
    <source>
        <dbReference type="PROSITE-ProRule" id="PRU00169"/>
    </source>
</evidence>
<dbReference type="InterPro" id="IPR001789">
    <property type="entry name" value="Sig_transdc_resp-reg_receiver"/>
</dbReference>
<gene>
    <name evidence="5" type="ORF">HDA41_000168</name>
</gene>
<organism evidence="5 6">
    <name type="scientific">Streptomyces caelestis</name>
    <dbReference type="NCBI Taxonomy" id="36816"/>
    <lineage>
        <taxon>Bacteria</taxon>
        <taxon>Bacillati</taxon>
        <taxon>Actinomycetota</taxon>
        <taxon>Actinomycetes</taxon>
        <taxon>Kitasatosporales</taxon>
        <taxon>Streptomycetaceae</taxon>
        <taxon>Streptomyces</taxon>
    </lineage>
</organism>
<dbReference type="SMART" id="SM00448">
    <property type="entry name" value="REC"/>
    <property type="match status" value="1"/>
</dbReference>
<dbReference type="RefSeq" id="WP_184979705.1">
    <property type="nucleotide sequence ID" value="NZ_JACHNE010000001.1"/>
</dbReference>
<evidence type="ECO:0000259" key="4">
    <source>
        <dbReference type="PROSITE" id="PS50110"/>
    </source>
</evidence>
<evidence type="ECO:0000313" key="5">
    <source>
        <dbReference type="EMBL" id="MBB5792204.1"/>
    </source>
</evidence>
<feature type="modified residue" description="4-aspartylphosphate" evidence="2">
    <location>
        <position position="55"/>
    </location>
</feature>
<dbReference type="PROSITE" id="PS50110">
    <property type="entry name" value="RESPONSE_REGULATORY"/>
    <property type="match status" value="1"/>
</dbReference>
<dbReference type="AlphaFoldDB" id="A0A7W9GYR1"/>
<dbReference type="SUPFAM" id="SSF46894">
    <property type="entry name" value="C-terminal effector domain of the bipartite response regulators"/>
    <property type="match status" value="1"/>
</dbReference>
<dbReference type="GO" id="GO:0000160">
    <property type="term" value="P:phosphorelay signal transduction system"/>
    <property type="evidence" value="ECO:0007669"/>
    <property type="project" value="InterPro"/>
</dbReference>
<dbReference type="GO" id="GO:0006355">
    <property type="term" value="P:regulation of DNA-templated transcription"/>
    <property type="evidence" value="ECO:0007669"/>
    <property type="project" value="InterPro"/>
</dbReference>
<evidence type="ECO:0000259" key="3">
    <source>
        <dbReference type="PROSITE" id="PS50043"/>
    </source>
</evidence>
<dbReference type="PANTHER" id="PTHR43214:SF42">
    <property type="entry name" value="TRANSCRIPTIONAL REGULATORY PROTEIN DESR"/>
    <property type="match status" value="1"/>
</dbReference>
<dbReference type="EMBL" id="JACHNE010000001">
    <property type="protein sequence ID" value="MBB5792204.1"/>
    <property type="molecule type" value="Genomic_DNA"/>
</dbReference>
<dbReference type="GO" id="GO:0003677">
    <property type="term" value="F:DNA binding"/>
    <property type="evidence" value="ECO:0007669"/>
    <property type="project" value="UniProtKB-KW"/>
</dbReference>
<keyword evidence="2" id="KW-0597">Phosphoprotein</keyword>
<dbReference type="SMART" id="SM00421">
    <property type="entry name" value="HTH_LUXR"/>
    <property type="match status" value="1"/>
</dbReference>
<feature type="domain" description="HTH luxR-type" evidence="3">
    <location>
        <begin position="135"/>
        <end position="200"/>
    </location>
</feature>
<dbReference type="InterPro" id="IPR039420">
    <property type="entry name" value="WalR-like"/>
</dbReference>
<protein>
    <submittedName>
        <fullName evidence="5">Two-component system response regulator DesR</fullName>
    </submittedName>
</protein>
<proteinExistence type="predicted"/>
<evidence type="ECO:0000313" key="6">
    <source>
        <dbReference type="Proteomes" id="UP000590647"/>
    </source>
</evidence>
<keyword evidence="6" id="KW-1185">Reference proteome</keyword>
<dbReference type="InterPro" id="IPR000792">
    <property type="entry name" value="Tscrpt_reg_LuxR_C"/>
</dbReference>
<reference evidence="5 6" key="1">
    <citation type="submission" date="2020-08" db="EMBL/GenBank/DDBJ databases">
        <title>Sequencing the genomes of 1000 actinobacteria strains.</title>
        <authorList>
            <person name="Klenk H.-P."/>
        </authorList>
    </citation>
    <scope>NUCLEOTIDE SEQUENCE [LARGE SCALE GENOMIC DNA]</scope>
    <source>
        <strain evidence="5 6">DSM 40084</strain>
    </source>
</reference>
<dbReference type="PROSITE" id="PS00622">
    <property type="entry name" value="HTH_LUXR_1"/>
    <property type="match status" value="1"/>
</dbReference>
<dbReference type="InterPro" id="IPR016032">
    <property type="entry name" value="Sig_transdc_resp-reg_C-effctor"/>
</dbReference>
<dbReference type="PROSITE" id="PS50043">
    <property type="entry name" value="HTH_LUXR_2"/>
    <property type="match status" value="1"/>
</dbReference>
<dbReference type="InterPro" id="IPR011006">
    <property type="entry name" value="CheY-like_superfamily"/>
</dbReference>
<dbReference type="Proteomes" id="UP000590647">
    <property type="component" value="Unassembled WGS sequence"/>
</dbReference>
<dbReference type="Gene3D" id="3.40.50.2300">
    <property type="match status" value="1"/>
</dbReference>
<dbReference type="Pfam" id="PF00196">
    <property type="entry name" value="GerE"/>
    <property type="match status" value="1"/>
</dbReference>
<keyword evidence="1" id="KW-0238">DNA-binding</keyword>
<sequence length="203" mass="21552">MHTRILLAEGVHMVRGALAALLGLEADLTVVALVSRGDDIVPTALETRPDVAVLDIDLPGTDGLTAATELHQKLPSCRTLILTSFGGPGLLRRALAAQVPGYLLKDAPPSQLAKSVRAVAAGQRAIDPELLLEAWNCQENPLSARETEVLRHAARGADAGEIANSLCLSKGTVRNYLTSVVTKLGARNRIDAVRIAYDQGWLP</sequence>
<dbReference type="Pfam" id="PF00072">
    <property type="entry name" value="Response_reg"/>
    <property type="match status" value="1"/>
</dbReference>
<feature type="domain" description="Response regulatory" evidence="4">
    <location>
        <begin position="4"/>
        <end position="120"/>
    </location>
</feature>
<accession>A0A7W9GYR1</accession>
<dbReference type="PRINTS" id="PR00038">
    <property type="entry name" value="HTHLUXR"/>
</dbReference>